<dbReference type="PANTHER" id="PTHR24198:SF165">
    <property type="entry name" value="ANKYRIN REPEAT-CONTAINING PROTEIN-RELATED"/>
    <property type="match status" value="1"/>
</dbReference>
<evidence type="ECO:0008006" key="5">
    <source>
        <dbReference type="Google" id="ProtNLM"/>
    </source>
</evidence>
<evidence type="ECO:0000256" key="2">
    <source>
        <dbReference type="ARBA" id="ARBA00023043"/>
    </source>
</evidence>
<sequence length="402" mass="46269">MENAFQNSNTNKEKIIQAIKENDQKDMIELLKNNNNVKDVDFTLDINKGNNKIEERDDNFVGDRISLLHIAAYYDSLECFCYLHEISGINLQIQSVRNFYPLHYACYNGSKEVASYILAKDQYQPSLVSNNSFLCFTIHGGCSDILEELFQNGSKIIKSQSRFDDPIEKALFHNNFKCCEILMKHIEEYQAYLTPAMTAARTFNPELIKFLVKGPEDLEFSPHCQKSVFTIIFDQTNGQNFKELIMSWVTHFPYLRIEPPDNITSNGVVHWVCMLCDPILAAKMLETPGVDVNRIGLNGHIGPFYFGDSKNAKDDDQIKILELLIANGYDVNMQVPGRTTETPLKVFLKRVNLRYKVIDFLIRNGADPNLPWADDPSYTILDEVKKRRKNNQKIMSIFEDFL</sequence>
<keyword evidence="2" id="KW-0040">ANK repeat</keyword>
<protein>
    <recommendedName>
        <fullName evidence="5">Ankyrin repeat protein</fullName>
    </recommendedName>
</protein>
<evidence type="ECO:0000256" key="1">
    <source>
        <dbReference type="ARBA" id="ARBA00022737"/>
    </source>
</evidence>
<proteinExistence type="predicted"/>
<dbReference type="SMART" id="SM00248">
    <property type="entry name" value="ANK"/>
    <property type="match status" value="5"/>
</dbReference>
<gene>
    <name evidence="3" type="ORF">M9Y10_033186</name>
</gene>
<comment type="caution">
    <text evidence="3">The sequence shown here is derived from an EMBL/GenBank/DDBJ whole genome shotgun (WGS) entry which is preliminary data.</text>
</comment>
<dbReference type="Pfam" id="PF12796">
    <property type="entry name" value="Ank_2"/>
    <property type="match status" value="1"/>
</dbReference>
<keyword evidence="1" id="KW-0677">Repeat</keyword>
<dbReference type="Proteomes" id="UP001470230">
    <property type="component" value="Unassembled WGS sequence"/>
</dbReference>
<organism evidence="3 4">
    <name type="scientific">Tritrichomonas musculus</name>
    <dbReference type="NCBI Taxonomy" id="1915356"/>
    <lineage>
        <taxon>Eukaryota</taxon>
        <taxon>Metamonada</taxon>
        <taxon>Parabasalia</taxon>
        <taxon>Tritrichomonadida</taxon>
        <taxon>Tritrichomonadidae</taxon>
        <taxon>Tritrichomonas</taxon>
    </lineage>
</organism>
<dbReference type="EMBL" id="JAPFFF010000055">
    <property type="protein sequence ID" value="KAK8838556.1"/>
    <property type="molecule type" value="Genomic_DNA"/>
</dbReference>
<keyword evidence="4" id="KW-1185">Reference proteome</keyword>
<evidence type="ECO:0000313" key="4">
    <source>
        <dbReference type="Proteomes" id="UP001470230"/>
    </source>
</evidence>
<reference evidence="3 4" key="1">
    <citation type="submission" date="2024-04" db="EMBL/GenBank/DDBJ databases">
        <title>Tritrichomonas musculus Genome.</title>
        <authorList>
            <person name="Alves-Ferreira E."/>
            <person name="Grigg M."/>
            <person name="Lorenzi H."/>
            <person name="Galac M."/>
        </authorList>
    </citation>
    <scope>NUCLEOTIDE SEQUENCE [LARGE SCALE GENOMIC DNA]</scope>
    <source>
        <strain evidence="3 4">EAF2021</strain>
    </source>
</reference>
<dbReference type="SUPFAM" id="SSF48403">
    <property type="entry name" value="Ankyrin repeat"/>
    <property type="match status" value="1"/>
</dbReference>
<dbReference type="Gene3D" id="1.25.40.20">
    <property type="entry name" value="Ankyrin repeat-containing domain"/>
    <property type="match status" value="2"/>
</dbReference>
<accession>A0ABR2GXG0</accession>
<dbReference type="InterPro" id="IPR036770">
    <property type="entry name" value="Ankyrin_rpt-contain_sf"/>
</dbReference>
<dbReference type="InterPro" id="IPR002110">
    <property type="entry name" value="Ankyrin_rpt"/>
</dbReference>
<evidence type="ECO:0000313" key="3">
    <source>
        <dbReference type="EMBL" id="KAK8838556.1"/>
    </source>
</evidence>
<name>A0ABR2GXG0_9EUKA</name>
<dbReference type="PANTHER" id="PTHR24198">
    <property type="entry name" value="ANKYRIN REPEAT AND PROTEIN KINASE DOMAIN-CONTAINING PROTEIN"/>
    <property type="match status" value="1"/>
</dbReference>